<proteinExistence type="predicted"/>
<keyword evidence="3" id="KW-1185">Reference proteome</keyword>
<evidence type="ECO:0000313" key="2">
    <source>
        <dbReference type="EMBL" id="KAJ2896789.1"/>
    </source>
</evidence>
<comment type="caution">
    <text evidence="2">The sequence shown here is derived from an EMBL/GenBank/DDBJ whole genome shotgun (WGS) entry which is preliminary data.</text>
</comment>
<evidence type="ECO:0000313" key="3">
    <source>
        <dbReference type="Proteomes" id="UP001201980"/>
    </source>
</evidence>
<gene>
    <name evidence="2" type="ORF">MKZ38_005235</name>
</gene>
<dbReference type="EMBL" id="JAKWBI020000312">
    <property type="protein sequence ID" value="KAJ2896789.1"/>
    <property type="molecule type" value="Genomic_DNA"/>
</dbReference>
<dbReference type="AlphaFoldDB" id="A0AAD5RKA9"/>
<sequence>MGEFPSQDQKRGKGEGTGRPDDEAFRVSLRYPPGIESHFECQGSVQQSQRKQKLHQMKILHNTPIAAQFYFWAAGGTVQQSLKGL</sequence>
<accession>A0AAD5RKA9</accession>
<protein>
    <submittedName>
        <fullName evidence="2">Uncharacterized protein</fullName>
    </submittedName>
</protein>
<evidence type="ECO:0000256" key="1">
    <source>
        <dbReference type="SAM" id="MobiDB-lite"/>
    </source>
</evidence>
<organism evidence="2 3">
    <name type="scientific">Zalerion maritima</name>
    <dbReference type="NCBI Taxonomy" id="339359"/>
    <lineage>
        <taxon>Eukaryota</taxon>
        <taxon>Fungi</taxon>
        <taxon>Dikarya</taxon>
        <taxon>Ascomycota</taxon>
        <taxon>Pezizomycotina</taxon>
        <taxon>Sordariomycetes</taxon>
        <taxon>Lulworthiomycetidae</taxon>
        <taxon>Lulworthiales</taxon>
        <taxon>Lulworthiaceae</taxon>
        <taxon>Zalerion</taxon>
    </lineage>
</organism>
<feature type="compositionally biased region" description="Basic and acidic residues" evidence="1">
    <location>
        <begin position="8"/>
        <end position="24"/>
    </location>
</feature>
<reference evidence="2" key="1">
    <citation type="submission" date="2022-07" db="EMBL/GenBank/DDBJ databases">
        <title>Draft genome sequence of Zalerion maritima ATCC 34329, a (micro)plastics degrading marine fungus.</title>
        <authorList>
            <person name="Paco A."/>
            <person name="Goncalves M.F.M."/>
            <person name="Rocha-Santos T.A.P."/>
            <person name="Alves A."/>
        </authorList>
    </citation>
    <scope>NUCLEOTIDE SEQUENCE</scope>
    <source>
        <strain evidence="2">ATCC 34329</strain>
    </source>
</reference>
<name>A0AAD5RKA9_9PEZI</name>
<feature type="region of interest" description="Disordered" evidence="1">
    <location>
        <begin position="1"/>
        <end position="24"/>
    </location>
</feature>
<dbReference type="Proteomes" id="UP001201980">
    <property type="component" value="Unassembled WGS sequence"/>
</dbReference>